<protein>
    <submittedName>
        <fullName evidence="1">Uncharacterized protein</fullName>
    </submittedName>
</protein>
<dbReference type="RefSeq" id="XP_040761843.1">
    <property type="nucleotide sequence ID" value="XM_040907198.1"/>
</dbReference>
<sequence length="154" mass="17605">MICQFERVGDGDAKREHQKQAGYRTCIMLCHVINLLHELLAACTTAITVAAHVQCLALEIAGYAIYVGQVGPHLESTQQWRIIPLIPVWFMQPWTEELVVHKVVEPDRLESWHMMKVAQWLKTKHSMRAIEKAAKAMAHTVNRGKSTDFYNNII</sequence>
<dbReference type="GeneID" id="63824227"/>
<gene>
    <name evidence="1" type="ORF">LAESUDRAFT_715813</name>
</gene>
<dbReference type="AlphaFoldDB" id="A0A165D3U7"/>
<evidence type="ECO:0000313" key="1">
    <source>
        <dbReference type="EMBL" id="KZT04103.1"/>
    </source>
</evidence>
<proteinExistence type="predicted"/>
<keyword evidence="2" id="KW-1185">Reference proteome</keyword>
<accession>A0A165D3U7</accession>
<dbReference type="InParanoid" id="A0A165D3U7"/>
<evidence type="ECO:0000313" key="2">
    <source>
        <dbReference type="Proteomes" id="UP000076871"/>
    </source>
</evidence>
<organism evidence="1 2">
    <name type="scientific">Laetiporus sulphureus 93-53</name>
    <dbReference type="NCBI Taxonomy" id="1314785"/>
    <lineage>
        <taxon>Eukaryota</taxon>
        <taxon>Fungi</taxon>
        <taxon>Dikarya</taxon>
        <taxon>Basidiomycota</taxon>
        <taxon>Agaricomycotina</taxon>
        <taxon>Agaricomycetes</taxon>
        <taxon>Polyporales</taxon>
        <taxon>Laetiporus</taxon>
    </lineage>
</organism>
<name>A0A165D3U7_9APHY</name>
<dbReference type="Proteomes" id="UP000076871">
    <property type="component" value="Unassembled WGS sequence"/>
</dbReference>
<reference evidence="1 2" key="1">
    <citation type="journal article" date="2016" name="Mol. Biol. Evol.">
        <title>Comparative Genomics of Early-Diverging Mushroom-Forming Fungi Provides Insights into the Origins of Lignocellulose Decay Capabilities.</title>
        <authorList>
            <person name="Nagy L.G."/>
            <person name="Riley R."/>
            <person name="Tritt A."/>
            <person name="Adam C."/>
            <person name="Daum C."/>
            <person name="Floudas D."/>
            <person name="Sun H."/>
            <person name="Yadav J.S."/>
            <person name="Pangilinan J."/>
            <person name="Larsson K.H."/>
            <person name="Matsuura K."/>
            <person name="Barry K."/>
            <person name="Labutti K."/>
            <person name="Kuo R."/>
            <person name="Ohm R.A."/>
            <person name="Bhattacharya S.S."/>
            <person name="Shirouzu T."/>
            <person name="Yoshinaga Y."/>
            <person name="Martin F.M."/>
            <person name="Grigoriev I.V."/>
            <person name="Hibbett D.S."/>
        </authorList>
    </citation>
    <scope>NUCLEOTIDE SEQUENCE [LARGE SCALE GENOMIC DNA]</scope>
    <source>
        <strain evidence="1 2">93-53</strain>
    </source>
</reference>
<dbReference type="EMBL" id="KV427639">
    <property type="protein sequence ID" value="KZT04103.1"/>
    <property type="molecule type" value="Genomic_DNA"/>
</dbReference>
<dbReference type="OrthoDB" id="2756194at2759"/>